<dbReference type="AlphaFoldDB" id="A0A943TCV7"/>
<evidence type="ECO:0000259" key="3">
    <source>
        <dbReference type="Pfam" id="PF13828"/>
    </source>
</evidence>
<evidence type="ECO:0000256" key="2">
    <source>
        <dbReference type="SAM" id="Phobius"/>
    </source>
</evidence>
<feature type="domain" description="DUF4190" evidence="3">
    <location>
        <begin position="39"/>
        <end position="105"/>
    </location>
</feature>
<accession>A0A943TCV7</accession>
<dbReference type="RefSeq" id="WP_294452825.1">
    <property type="nucleotide sequence ID" value="NZ_CAURUP010000006.1"/>
</dbReference>
<keyword evidence="2" id="KW-0812">Transmembrane</keyword>
<feature type="transmembrane region" description="Helical" evidence="2">
    <location>
        <begin position="88"/>
        <end position="112"/>
    </location>
</feature>
<feature type="compositionally biased region" description="Polar residues" evidence="1">
    <location>
        <begin position="1"/>
        <end position="19"/>
    </location>
</feature>
<feature type="transmembrane region" description="Helical" evidence="2">
    <location>
        <begin position="55"/>
        <end position="76"/>
    </location>
</feature>
<organism evidence="4 5">
    <name type="scientific">Rothia mucilaginosa</name>
    <dbReference type="NCBI Taxonomy" id="43675"/>
    <lineage>
        <taxon>Bacteria</taxon>
        <taxon>Bacillati</taxon>
        <taxon>Actinomycetota</taxon>
        <taxon>Actinomycetes</taxon>
        <taxon>Micrococcales</taxon>
        <taxon>Micrococcaceae</taxon>
        <taxon>Rothia</taxon>
    </lineage>
</organism>
<keyword evidence="2" id="KW-0472">Membrane</keyword>
<name>A0A943TCV7_9MICC</name>
<feature type="region of interest" description="Disordered" evidence="1">
    <location>
        <begin position="1"/>
        <end position="35"/>
    </location>
</feature>
<evidence type="ECO:0000313" key="5">
    <source>
        <dbReference type="Proteomes" id="UP000739069"/>
    </source>
</evidence>
<dbReference type="Proteomes" id="UP000739069">
    <property type="component" value="Unassembled WGS sequence"/>
</dbReference>
<sequence length="154" mass="15328">MSESSNVPPLPGGSTSPVSQDRAERSSQPGVGPKPGSGLAIASLVCGILGTLTGIFIYSGVSLGLAGIVLGIVALVKVKNGTASGKGLAIGGIVTGVLSFVVAAVTISVLVLNAMMGQECINNGHETADGGYVCTLGGHEQTLSPSEYKNLSRF</sequence>
<dbReference type="InterPro" id="IPR025241">
    <property type="entry name" value="DUF4190"/>
</dbReference>
<dbReference type="Pfam" id="PF13828">
    <property type="entry name" value="DUF4190"/>
    <property type="match status" value="1"/>
</dbReference>
<protein>
    <submittedName>
        <fullName evidence="4">DUF4190 domain-containing protein</fullName>
    </submittedName>
</protein>
<gene>
    <name evidence="4" type="ORF">KH265_02705</name>
</gene>
<evidence type="ECO:0000256" key="1">
    <source>
        <dbReference type="SAM" id="MobiDB-lite"/>
    </source>
</evidence>
<reference evidence="4" key="1">
    <citation type="submission" date="2021-02" db="EMBL/GenBank/DDBJ databases">
        <title>Infant gut strain persistence is associated with maternal origin, phylogeny, and functional potential including surface adhesion and iron acquisition.</title>
        <authorList>
            <person name="Lou Y.C."/>
        </authorList>
    </citation>
    <scope>NUCLEOTIDE SEQUENCE</scope>
    <source>
        <strain evidence="4">L1_008_092G1_dasL1_008_092G1_concoct_16</strain>
    </source>
</reference>
<dbReference type="EMBL" id="JAGZXI010000003">
    <property type="protein sequence ID" value="MBS6634565.1"/>
    <property type="molecule type" value="Genomic_DNA"/>
</dbReference>
<comment type="caution">
    <text evidence="4">The sequence shown here is derived from an EMBL/GenBank/DDBJ whole genome shotgun (WGS) entry which is preliminary data.</text>
</comment>
<proteinExistence type="predicted"/>
<keyword evidence="2" id="KW-1133">Transmembrane helix</keyword>
<evidence type="ECO:0000313" key="4">
    <source>
        <dbReference type="EMBL" id="MBS6634565.1"/>
    </source>
</evidence>